<proteinExistence type="inferred from homology"/>
<accession>A0AAU9F1C7</accession>
<evidence type="ECO:0000313" key="9">
    <source>
        <dbReference type="EMBL" id="BEQ15152.1"/>
    </source>
</evidence>
<evidence type="ECO:0000256" key="5">
    <source>
        <dbReference type="ARBA" id="ARBA00023172"/>
    </source>
</evidence>
<feature type="domain" description="Transposase InsH N-terminal" evidence="8">
    <location>
        <begin position="2"/>
        <end position="61"/>
    </location>
</feature>
<dbReference type="GO" id="GO:0003677">
    <property type="term" value="F:DNA binding"/>
    <property type="evidence" value="ECO:0007669"/>
    <property type="project" value="UniProtKB-KW"/>
</dbReference>
<dbReference type="InterPro" id="IPR047959">
    <property type="entry name" value="Transpos_IS5"/>
</dbReference>
<keyword evidence="3" id="KW-0815">Transposition</keyword>
<keyword evidence="4" id="KW-0238">DNA-binding</keyword>
<evidence type="ECO:0000256" key="2">
    <source>
        <dbReference type="ARBA" id="ARBA00010075"/>
    </source>
</evidence>
<dbReference type="PANTHER" id="PTHR35604">
    <property type="entry name" value="TRANSPOSASE INSH FOR INSERTION SEQUENCE ELEMENT IS5A-RELATED"/>
    <property type="match status" value="1"/>
</dbReference>
<feature type="region of interest" description="Disordered" evidence="6">
    <location>
        <begin position="233"/>
        <end position="255"/>
    </location>
</feature>
<comment type="function">
    <text evidence="1">Involved in the transposition of the insertion sequence IS5.</text>
</comment>
<dbReference type="PANTHER" id="PTHR35604:SF2">
    <property type="entry name" value="TRANSPOSASE INSH FOR INSERTION SEQUENCE ELEMENT IS5A-RELATED"/>
    <property type="match status" value="1"/>
</dbReference>
<dbReference type="Proteomes" id="UP001366166">
    <property type="component" value="Chromosome"/>
</dbReference>
<feature type="domain" description="Transposase IS4-like" evidence="7">
    <location>
        <begin position="91"/>
        <end position="188"/>
    </location>
</feature>
<dbReference type="Pfam" id="PF01609">
    <property type="entry name" value="DDE_Tnp_1"/>
    <property type="match status" value="1"/>
</dbReference>
<feature type="region of interest" description="Disordered" evidence="6">
    <location>
        <begin position="103"/>
        <end position="130"/>
    </location>
</feature>
<protein>
    <recommendedName>
        <fullName evidence="11">Transposase</fullName>
    </recommendedName>
</protein>
<evidence type="ECO:0000256" key="1">
    <source>
        <dbReference type="ARBA" id="ARBA00003544"/>
    </source>
</evidence>
<feature type="compositionally biased region" description="Polar residues" evidence="6">
    <location>
        <begin position="120"/>
        <end position="130"/>
    </location>
</feature>
<dbReference type="NCBIfam" id="NF033581">
    <property type="entry name" value="transpos_IS5_4"/>
    <property type="match status" value="1"/>
</dbReference>
<dbReference type="GO" id="GO:0004803">
    <property type="term" value="F:transposase activity"/>
    <property type="evidence" value="ECO:0007669"/>
    <property type="project" value="InterPro"/>
</dbReference>
<dbReference type="EMBL" id="AP028679">
    <property type="protein sequence ID" value="BEQ15152.1"/>
    <property type="molecule type" value="Genomic_DNA"/>
</dbReference>
<organism evidence="9 10">
    <name type="scientific">Desulfoferula mesophila</name>
    <dbReference type="NCBI Taxonomy" id="3058419"/>
    <lineage>
        <taxon>Bacteria</taxon>
        <taxon>Pseudomonadati</taxon>
        <taxon>Thermodesulfobacteriota</taxon>
        <taxon>Desulfarculia</taxon>
        <taxon>Desulfarculales</taxon>
        <taxon>Desulfarculaceae</taxon>
        <taxon>Desulfoferula</taxon>
    </lineage>
</organism>
<evidence type="ECO:0000256" key="4">
    <source>
        <dbReference type="ARBA" id="ARBA00023125"/>
    </source>
</evidence>
<dbReference type="AlphaFoldDB" id="A0AAU9F1C7"/>
<evidence type="ECO:0000256" key="3">
    <source>
        <dbReference type="ARBA" id="ARBA00022578"/>
    </source>
</evidence>
<evidence type="ECO:0000313" key="10">
    <source>
        <dbReference type="Proteomes" id="UP001366166"/>
    </source>
</evidence>
<reference evidence="10" key="1">
    <citation type="journal article" date="2023" name="Arch. Microbiol.">
        <title>Desulfoferula mesophilus gen. nov. sp. nov., a mesophilic sulfate-reducing bacterium isolated from a brackish lake sediment.</title>
        <authorList>
            <person name="Watanabe T."/>
            <person name="Yabe T."/>
            <person name="Tsuji J.M."/>
            <person name="Fukui M."/>
        </authorList>
    </citation>
    <scope>NUCLEOTIDE SEQUENCE [LARGE SCALE GENOMIC DNA]</scope>
    <source>
        <strain evidence="10">12FAK</strain>
    </source>
</reference>
<dbReference type="Pfam" id="PF05598">
    <property type="entry name" value="DUF772"/>
    <property type="match status" value="1"/>
</dbReference>
<comment type="similarity">
    <text evidence="2">Belongs to the transposase 11 family.</text>
</comment>
<evidence type="ECO:0000259" key="8">
    <source>
        <dbReference type="Pfam" id="PF05598"/>
    </source>
</evidence>
<sequence>MGNPVYPALGMFKAMLLQSWYSLSDRELSENLEDRISFSHFCGFSLHHQVPDNSTICRFRNEIHQKGLAKPLLDMINAQIEAGGLEIKAGVIVDSSLLESARRPRKQQDVFPVDEDGDASESQTSGGYNVETTYSDDSEAAWTVKGKKFCYGYKAHIAVDAEHGFILAGHATPANRPDCKEMMTVVRAVVCKQGLRSLRKRATAASNIDMSWKLLGISMGSCIKPPATGPFPSPNAWSFEPSADSAAERSGPSAH</sequence>
<dbReference type="KEGG" id="dmp:FAK_22180"/>
<gene>
    <name evidence="9" type="ORF">FAK_22180</name>
</gene>
<keyword evidence="10" id="KW-1185">Reference proteome</keyword>
<name>A0AAU9F1C7_9BACT</name>
<dbReference type="GO" id="GO:0006313">
    <property type="term" value="P:DNA transposition"/>
    <property type="evidence" value="ECO:0007669"/>
    <property type="project" value="InterPro"/>
</dbReference>
<dbReference type="InterPro" id="IPR008490">
    <property type="entry name" value="Transposase_InsH_N"/>
</dbReference>
<dbReference type="InterPro" id="IPR002559">
    <property type="entry name" value="Transposase_11"/>
</dbReference>
<evidence type="ECO:0000259" key="7">
    <source>
        <dbReference type="Pfam" id="PF01609"/>
    </source>
</evidence>
<evidence type="ECO:0000256" key="6">
    <source>
        <dbReference type="SAM" id="MobiDB-lite"/>
    </source>
</evidence>
<evidence type="ECO:0008006" key="11">
    <source>
        <dbReference type="Google" id="ProtNLM"/>
    </source>
</evidence>
<keyword evidence="5" id="KW-0233">DNA recombination</keyword>